<accession>A0ACC1MTP8</accession>
<dbReference type="EMBL" id="JAPDGR010003868">
    <property type="protein sequence ID" value="KAJ2969878.1"/>
    <property type="molecule type" value="Genomic_DNA"/>
</dbReference>
<dbReference type="Proteomes" id="UP001143856">
    <property type="component" value="Unassembled WGS sequence"/>
</dbReference>
<proteinExistence type="predicted"/>
<name>A0ACC1MTP8_9PEZI</name>
<reference evidence="1" key="1">
    <citation type="submission" date="2022-10" db="EMBL/GenBank/DDBJ databases">
        <title>Genome Sequence of Xylaria curta.</title>
        <authorList>
            <person name="Buettner E."/>
        </authorList>
    </citation>
    <scope>NUCLEOTIDE SEQUENCE</scope>
    <source>
        <strain evidence="1">Babe10</strain>
    </source>
</reference>
<organism evidence="1 2">
    <name type="scientific">Xylaria curta</name>
    <dbReference type="NCBI Taxonomy" id="42375"/>
    <lineage>
        <taxon>Eukaryota</taxon>
        <taxon>Fungi</taxon>
        <taxon>Dikarya</taxon>
        <taxon>Ascomycota</taxon>
        <taxon>Pezizomycotina</taxon>
        <taxon>Sordariomycetes</taxon>
        <taxon>Xylariomycetidae</taxon>
        <taxon>Xylariales</taxon>
        <taxon>Xylariaceae</taxon>
        <taxon>Xylaria</taxon>
    </lineage>
</organism>
<evidence type="ECO:0000313" key="2">
    <source>
        <dbReference type="Proteomes" id="UP001143856"/>
    </source>
</evidence>
<sequence length="129" mass="14207">MVLGRSPERRGNQQNHQRHHRSRSRHNAPGGNNPGRNRSNTQQNGHSSIVAPQVNTSQLPAADSLLSPGSQNPASKKLRGLQKKIRAIEDLEMRLAGGEKLEDTQMKKIATKATVLKELESIEKEPHAA</sequence>
<comment type="caution">
    <text evidence="1">The sequence shown here is derived from an EMBL/GenBank/DDBJ whole genome shotgun (WGS) entry which is preliminary data.</text>
</comment>
<protein>
    <submittedName>
        <fullName evidence="1">Uncharacterized protein</fullName>
    </submittedName>
</protein>
<evidence type="ECO:0000313" key="1">
    <source>
        <dbReference type="EMBL" id="KAJ2969878.1"/>
    </source>
</evidence>
<keyword evidence="2" id="KW-1185">Reference proteome</keyword>
<gene>
    <name evidence="1" type="ORF">NUW58_g9868</name>
</gene>